<comment type="function">
    <text evidence="1">Stabilizes the interaction between PsaC and the PSI core, assists the docking of the ferredoxin to PSI and interacts with ferredoxin-NADP oxidoreductase.</text>
</comment>
<feature type="region of interest" description="Disordered" evidence="7">
    <location>
        <begin position="102"/>
        <end position="135"/>
    </location>
</feature>
<comment type="subcellular location">
    <subcellularLocation>
        <location evidence="2">Plastid</location>
        <location evidence="2">Chloroplast thylakoid membrane</location>
        <topology evidence="2">Peripheral membrane protein</topology>
    </subcellularLocation>
</comment>
<evidence type="ECO:0000256" key="4">
    <source>
        <dbReference type="ARBA" id="ARBA00022531"/>
    </source>
</evidence>
<evidence type="ECO:0000256" key="6">
    <source>
        <dbReference type="ARBA" id="ARBA00023136"/>
    </source>
</evidence>
<evidence type="ECO:0000313" key="8">
    <source>
        <dbReference type="EMBL" id="JAT58339.1"/>
    </source>
</evidence>
<feature type="compositionally biased region" description="Low complexity" evidence="7">
    <location>
        <begin position="112"/>
        <end position="125"/>
    </location>
</feature>
<reference evidence="8" key="1">
    <citation type="submission" date="2015-07" db="EMBL/GenBank/DDBJ databases">
        <title>Transcriptome Assembly of Anthurium amnicola.</title>
        <authorList>
            <person name="Suzuki J."/>
        </authorList>
    </citation>
    <scope>NUCLEOTIDE SEQUENCE</scope>
</reference>
<keyword evidence="6" id="KW-0472">Membrane</keyword>
<dbReference type="InterPro" id="IPR008990">
    <property type="entry name" value="Elect_transpt_acc-like_dom_sf"/>
</dbReference>
<dbReference type="EMBL" id="GDJX01009597">
    <property type="protein sequence ID" value="JAT58339.1"/>
    <property type="molecule type" value="Transcribed_RNA"/>
</dbReference>
<dbReference type="InterPro" id="IPR003375">
    <property type="entry name" value="PSI_PsaE"/>
</dbReference>
<dbReference type="GO" id="GO:0009538">
    <property type="term" value="C:photosystem I reaction center"/>
    <property type="evidence" value="ECO:0007669"/>
    <property type="project" value="InterPro"/>
</dbReference>
<proteinExistence type="inferred from homology"/>
<evidence type="ECO:0000256" key="2">
    <source>
        <dbReference type="ARBA" id="ARBA00004525"/>
    </source>
</evidence>
<evidence type="ECO:0000256" key="7">
    <source>
        <dbReference type="SAM" id="MobiDB-lite"/>
    </source>
</evidence>
<dbReference type="Pfam" id="PF02427">
    <property type="entry name" value="PSI_PsaE"/>
    <property type="match status" value="1"/>
</dbReference>
<feature type="non-terminal residue" evidence="8">
    <location>
        <position position="1"/>
    </location>
</feature>
<comment type="similarity">
    <text evidence="3">Belongs to the PsaE family.</text>
</comment>
<evidence type="ECO:0000256" key="5">
    <source>
        <dbReference type="ARBA" id="ARBA00022836"/>
    </source>
</evidence>
<protein>
    <submittedName>
        <fullName evidence="8">Photosystem I reaction center subunit IV A, chloroplastic</fullName>
    </submittedName>
</protein>
<feature type="region of interest" description="Disordered" evidence="7">
    <location>
        <begin position="1"/>
        <end position="30"/>
    </location>
</feature>
<gene>
    <name evidence="8" type="primary">PSAEA</name>
    <name evidence="8" type="ORF">g.28526</name>
</gene>
<keyword evidence="5" id="KW-0603">Photosystem I</keyword>
<dbReference type="PANTHER" id="PTHR34549:SF2">
    <property type="entry name" value="PHOTOSYSTEM I SUBUNIT IV"/>
    <property type="match status" value="1"/>
</dbReference>
<keyword evidence="4" id="KW-0602">Photosynthesis</keyword>
<dbReference type="SUPFAM" id="SSF50090">
    <property type="entry name" value="Electron transport accessory proteins"/>
    <property type="match status" value="1"/>
</dbReference>
<name>A0A1D1YUR5_9ARAE</name>
<dbReference type="AlphaFoldDB" id="A0A1D1YUR5"/>
<dbReference type="Gene3D" id="2.30.30.50">
    <property type="match status" value="1"/>
</dbReference>
<evidence type="ECO:0000256" key="3">
    <source>
        <dbReference type="ARBA" id="ARBA00007501"/>
    </source>
</evidence>
<sequence>GIYEFFSTSGSRSLRSEEKNSPIWKPPPYPDLVPGSITTFRQTPCYLLARGGRHSARAPPGKALLPTSSMASAASSLVFSSRLSSTAGSSARSSVFLPKNRKRSMAVRASKAPAAAEGGTGTTPPAKSPPIGPKRGAKVKVLRKESYWFNGIGSVVAVDQDPETRYPVVVRFNEVNYASVSTNNYALDEIQEVK</sequence>
<dbReference type="GO" id="GO:0009535">
    <property type="term" value="C:chloroplast thylakoid membrane"/>
    <property type="evidence" value="ECO:0007669"/>
    <property type="project" value="UniProtKB-SubCell"/>
</dbReference>
<dbReference type="GO" id="GO:0015979">
    <property type="term" value="P:photosynthesis"/>
    <property type="evidence" value="ECO:0007669"/>
    <property type="project" value="UniProtKB-KW"/>
</dbReference>
<feature type="compositionally biased region" description="Polar residues" evidence="7">
    <location>
        <begin position="1"/>
        <end position="13"/>
    </location>
</feature>
<organism evidence="8">
    <name type="scientific">Anthurium amnicola</name>
    <dbReference type="NCBI Taxonomy" id="1678845"/>
    <lineage>
        <taxon>Eukaryota</taxon>
        <taxon>Viridiplantae</taxon>
        <taxon>Streptophyta</taxon>
        <taxon>Embryophyta</taxon>
        <taxon>Tracheophyta</taxon>
        <taxon>Spermatophyta</taxon>
        <taxon>Magnoliopsida</taxon>
        <taxon>Liliopsida</taxon>
        <taxon>Araceae</taxon>
        <taxon>Pothoideae</taxon>
        <taxon>Potheae</taxon>
        <taxon>Anthurium</taxon>
    </lineage>
</organism>
<dbReference type="PANTHER" id="PTHR34549">
    <property type="entry name" value="PHOTOSYSTEM I REACTION CENTER SUBUNIT IV A, CHLOROPLASTIC-RELATED"/>
    <property type="match status" value="1"/>
</dbReference>
<evidence type="ECO:0000256" key="1">
    <source>
        <dbReference type="ARBA" id="ARBA00001993"/>
    </source>
</evidence>
<accession>A0A1D1YUR5</accession>